<name>A0A1F6V0M2_9BACT</name>
<comment type="caution">
    <text evidence="1">The sequence shown here is derived from an EMBL/GenBank/DDBJ whole genome shotgun (WGS) entry which is preliminary data.</text>
</comment>
<sequence>MNTKTEISKICVDCKKEFVIDLGDLILYKKIGLKIPEQCFFCRFKQYSAFWVFGKFRKGISDLSGENLITVLPNNARYPIYKSHEWWGDGWDPMNFGQDYDSSRFFFDQLKELQEKIPRPHQTGENSTGCDWCDDVWDSKNCYLSRSLSKCENLNYSYRIVESKDSSDLVFCFNLQNSYDCLACHNSFNLNFSENSKDCIDSNFLFDCRNCQNCFMSYNLRNKQYCIRNKQYNKEEYEREFKNIKLDSYKNVQILKDEIKNMVKNEAVHRENFNLKTTNSVGNYLTNCDKCVNCFTWEHSQNCRNLVRGIDTKDCIDQLGTWHVEVSGANSCAYGGYQLKNSSWSNARYSEYLDLCDDVEYCFGCVGLRKKKYCIFNKQYSKEEYEKLQNKIIKDMESRGEYGKFLPYSMGLSGYNLSNGFIYFPDTTKDEIIKKNGYWSEEDMSSTDGISSLELPDSISDTKSDISSQALICPESKYRFNISQAEYEFHKNKNFALPRLHFDLRMIKKTNKIRVLRSYLYKCIYCKNDIMAYYPPEWGYKKIACEECYKHNIA</sequence>
<dbReference type="InterPro" id="IPR036280">
    <property type="entry name" value="Multihaem_cyt_sf"/>
</dbReference>
<reference evidence="1 2" key="1">
    <citation type="journal article" date="2016" name="Nat. Commun.">
        <title>Thousands of microbial genomes shed light on interconnected biogeochemical processes in an aquifer system.</title>
        <authorList>
            <person name="Anantharaman K."/>
            <person name="Brown C.T."/>
            <person name="Hug L.A."/>
            <person name="Sharon I."/>
            <person name="Castelle C.J."/>
            <person name="Probst A.J."/>
            <person name="Thomas B.C."/>
            <person name="Singh A."/>
            <person name="Wilkins M.J."/>
            <person name="Karaoz U."/>
            <person name="Brodie E.L."/>
            <person name="Williams K.H."/>
            <person name="Hubbard S.S."/>
            <person name="Banfield J.F."/>
        </authorList>
    </citation>
    <scope>NUCLEOTIDE SEQUENCE [LARGE SCALE GENOMIC DNA]</scope>
</reference>
<organism evidence="1 2">
    <name type="scientific">Candidatus Nomurabacteria bacterium RIFCSPHIGHO2_01_FULL_40_12</name>
    <dbReference type="NCBI Taxonomy" id="1801737"/>
    <lineage>
        <taxon>Bacteria</taxon>
        <taxon>Candidatus Nomuraibacteriota</taxon>
    </lineage>
</organism>
<dbReference type="STRING" id="1801737.A2818_00405"/>
<evidence type="ECO:0000313" key="2">
    <source>
        <dbReference type="Proteomes" id="UP000177602"/>
    </source>
</evidence>
<dbReference type="Proteomes" id="UP000177602">
    <property type="component" value="Unassembled WGS sequence"/>
</dbReference>
<protein>
    <submittedName>
        <fullName evidence="1">Uncharacterized protein</fullName>
    </submittedName>
</protein>
<dbReference type="SUPFAM" id="SSF48695">
    <property type="entry name" value="Multiheme cytochromes"/>
    <property type="match status" value="1"/>
</dbReference>
<dbReference type="AlphaFoldDB" id="A0A1F6V0M2"/>
<evidence type="ECO:0000313" key="1">
    <source>
        <dbReference type="EMBL" id="OGI62964.1"/>
    </source>
</evidence>
<accession>A0A1F6V0M2</accession>
<proteinExistence type="predicted"/>
<gene>
    <name evidence="1" type="ORF">A2818_00405</name>
</gene>
<dbReference type="EMBL" id="MFTN01000016">
    <property type="protein sequence ID" value="OGI62964.1"/>
    <property type="molecule type" value="Genomic_DNA"/>
</dbReference>